<feature type="domain" description="Reverse transcriptase" evidence="8">
    <location>
        <begin position="174"/>
        <end position="352"/>
    </location>
</feature>
<dbReference type="PANTHER" id="PTHR37984">
    <property type="entry name" value="PROTEIN CBG26694"/>
    <property type="match status" value="1"/>
</dbReference>
<protein>
    <recommendedName>
        <fullName evidence="1">RNA-directed DNA polymerase</fullName>
        <ecNumber evidence="1">2.7.7.49</ecNumber>
    </recommendedName>
</protein>
<dbReference type="CDD" id="cd01647">
    <property type="entry name" value="RT_LTR"/>
    <property type="match status" value="1"/>
</dbReference>
<dbReference type="Gene3D" id="3.30.70.270">
    <property type="match status" value="2"/>
</dbReference>
<keyword evidence="5" id="KW-0255">Endonuclease</keyword>
<dbReference type="FunFam" id="3.10.20.370:FF:000001">
    <property type="entry name" value="Retrovirus-related Pol polyprotein from transposon 17.6-like protein"/>
    <property type="match status" value="1"/>
</dbReference>
<dbReference type="FunFam" id="1.10.340.70:FF:000003">
    <property type="entry name" value="Protein CBG25708"/>
    <property type="match status" value="1"/>
</dbReference>
<evidence type="ECO:0000256" key="6">
    <source>
        <dbReference type="ARBA" id="ARBA00022918"/>
    </source>
</evidence>
<dbReference type="SUPFAM" id="SSF56672">
    <property type="entry name" value="DNA/RNA polymerases"/>
    <property type="match status" value="1"/>
</dbReference>
<evidence type="ECO:0000256" key="1">
    <source>
        <dbReference type="ARBA" id="ARBA00012493"/>
    </source>
</evidence>
<evidence type="ECO:0000256" key="3">
    <source>
        <dbReference type="ARBA" id="ARBA00022695"/>
    </source>
</evidence>
<keyword evidence="4" id="KW-0540">Nuclease</keyword>
<dbReference type="InterPro" id="IPR050951">
    <property type="entry name" value="Retrovirus_Pol_polyprotein"/>
</dbReference>
<evidence type="ECO:0000256" key="5">
    <source>
        <dbReference type="ARBA" id="ARBA00022759"/>
    </source>
</evidence>
<dbReference type="InterPro" id="IPR041588">
    <property type="entry name" value="Integrase_H2C2"/>
</dbReference>
<keyword evidence="6" id="KW-0695">RNA-directed DNA polymerase</keyword>
<keyword evidence="5" id="KW-0378">Hydrolase</keyword>
<dbReference type="InterPro" id="IPR036397">
    <property type="entry name" value="RNaseH_sf"/>
</dbReference>
<keyword evidence="7" id="KW-0511">Multifunctional enzyme</keyword>
<dbReference type="GO" id="GO:0003964">
    <property type="term" value="F:RNA-directed DNA polymerase activity"/>
    <property type="evidence" value="ECO:0007669"/>
    <property type="project" value="UniProtKB-KW"/>
</dbReference>
<dbReference type="Gene3D" id="1.10.340.70">
    <property type="match status" value="1"/>
</dbReference>
<dbReference type="AlphaFoldDB" id="A0A147BQY4"/>
<dbReference type="SUPFAM" id="SSF50630">
    <property type="entry name" value="Acid proteases"/>
    <property type="match status" value="1"/>
</dbReference>
<dbReference type="PROSITE" id="PS50994">
    <property type="entry name" value="INTEGRASE"/>
    <property type="match status" value="1"/>
</dbReference>
<organism evidence="10">
    <name type="scientific">Ixodes ricinus</name>
    <name type="common">Common tick</name>
    <name type="synonym">Acarus ricinus</name>
    <dbReference type="NCBI Taxonomy" id="34613"/>
    <lineage>
        <taxon>Eukaryota</taxon>
        <taxon>Metazoa</taxon>
        <taxon>Ecdysozoa</taxon>
        <taxon>Arthropoda</taxon>
        <taxon>Chelicerata</taxon>
        <taxon>Arachnida</taxon>
        <taxon>Acari</taxon>
        <taxon>Parasitiformes</taxon>
        <taxon>Ixodida</taxon>
        <taxon>Ixodoidea</taxon>
        <taxon>Ixodidae</taxon>
        <taxon>Ixodinae</taxon>
        <taxon>Ixodes</taxon>
    </lineage>
</organism>
<dbReference type="InterPro" id="IPR041577">
    <property type="entry name" value="RT_RNaseH_2"/>
</dbReference>
<name>A0A147BQY4_IXORI</name>
<evidence type="ECO:0000256" key="4">
    <source>
        <dbReference type="ARBA" id="ARBA00022722"/>
    </source>
</evidence>
<dbReference type="GO" id="GO:0003676">
    <property type="term" value="F:nucleic acid binding"/>
    <property type="evidence" value="ECO:0007669"/>
    <property type="project" value="InterPro"/>
</dbReference>
<keyword evidence="2" id="KW-0808">Transferase</keyword>
<dbReference type="InterPro" id="IPR043128">
    <property type="entry name" value="Rev_trsase/Diguanyl_cyclase"/>
</dbReference>
<dbReference type="FunFam" id="3.30.70.270:FF:000026">
    <property type="entry name" value="Transposon Ty3-G Gag-Pol polyprotein"/>
    <property type="match status" value="1"/>
</dbReference>
<evidence type="ECO:0000259" key="9">
    <source>
        <dbReference type="PROSITE" id="PS50994"/>
    </source>
</evidence>
<dbReference type="Gene3D" id="2.40.70.10">
    <property type="entry name" value="Acid Proteases"/>
    <property type="match status" value="1"/>
</dbReference>
<dbReference type="Pfam" id="PF00078">
    <property type="entry name" value="RVT_1"/>
    <property type="match status" value="1"/>
</dbReference>
<feature type="non-terminal residue" evidence="10">
    <location>
        <position position="1"/>
    </location>
</feature>
<dbReference type="GO" id="GO:0004519">
    <property type="term" value="F:endonuclease activity"/>
    <property type="evidence" value="ECO:0007669"/>
    <property type="project" value="UniProtKB-KW"/>
</dbReference>
<evidence type="ECO:0000256" key="7">
    <source>
        <dbReference type="ARBA" id="ARBA00023268"/>
    </source>
</evidence>
<dbReference type="InterPro" id="IPR001584">
    <property type="entry name" value="Integrase_cat-core"/>
</dbReference>
<dbReference type="CDD" id="cd09274">
    <property type="entry name" value="RNase_HI_RT_Ty3"/>
    <property type="match status" value="1"/>
</dbReference>
<dbReference type="Pfam" id="PF00665">
    <property type="entry name" value="rve"/>
    <property type="match status" value="1"/>
</dbReference>
<dbReference type="InterPro" id="IPR012337">
    <property type="entry name" value="RNaseH-like_sf"/>
</dbReference>
<dbReference type="InterPro" id="IPR021109">
    <property type="entry name" value="Peptidase_aspartic_dom_sf"/>
</dbReference>
<dbReference type="Pfam" id="PF17921">
    <property type="entry name" value="Integrase_H2C2"/>
    <property type="match status" value="1"/>
</dbReference>
<dbReference type="InterPro" id="IPR000477">
    <property type="entry name" value="RT_dom"/>
</dbReference>
<dbReference type="GO" id="GO:0015074">
    <property type="term" value="P:DNA integration"/>
    <property type="evidence" value="ECO:0007669"/>
    <property type="project" value="InterPro"/>
</dbReference>
<dbReference type="GO" id="GO:0042575">
    <property type="term" value="C:DNA polymerase complex"/>
    <property type="evidence" value="ECO:0007669"/>
    <property type="project" value="UniProtKB-ARBA"/>
</dbReference>
<dbReference type="Gene3D" id="3.30.420.10">
    <property type="entry name" value="Ribonuclease H-like superfamily/Ribonuclease H"/>
    <property type="match status" value="1"/>
</dbReference>
<dbReference type="FunFam" id="3.30.420.10:FF:000063">
    <property type="entry name" value="Retrovirus-related Pol polyprotein from transposon 297-like Protein"/>
    <property type="match status" value="1"/>
</dbReference>
<accession>A0A147BQY4</accession>
<dbReference type="PANTHER" id="PTHR37984:SF5">
    <property type="entry name" value="PROTEIN NYNRIN-LIKE"/>
    <property type="match status" value="1"/>
</dbReference>
<proteinExistence type="predicted"/>
<sequence>SSYPKPITVTVEICNKPLQMEIDTGSPVTVINLETFQEILPDIQLKPSGITLKPYTGKPIVPEGMVQVEMRYNGQVKRHEIQVVKNGGPPILGRAWLQDFQVNWEEVHNVRAETLTLAGVLQKHSSIFEGPGELKDYAVKLCVNDDAQPKFLRPRSVPYALRQKIEEELDRLEKEQIITPVMRSEWATPIVPVMKANGQVRICGDYKVTLNPALKPDRYPLPKTEDLFVKIAHGEKFTKLDCKQAYFQIPLAEESRNLTVINTHKGLYQVNRVPFGITPASAIFQRVIEELVGNLPYTGAFQDDIVVTGKNDQHHLRNLDIVLQKLKESGLRLGKEKCCLMRDSIEYLGHVVDKQGIHPNPKKVDAILQAKTPKDQKELGAFLGLLNYYGKFISNAADILHPLHELLRKDKRWEWSRSCQRAFNEAKKQLTKKSLLVHYDPALPLELHCDASSHGIGAVLQHVLPNKQRRPIAFMSRTLSKGERNYSQIDKEALSLVEGVKKFHQYLFGRHFTLWTDHKPLVSIFNPGKGIPGTVAARMQRWAIILSGYDFDIKYVSTDKNVVADTLSRLPMTDKGATKSETTRMDEIKCLHLDKFQALPLTHKQISRETRKDPVLSKVLRLTMDGWPEQVNSEDLKPYFHRRTELTVELDCLMWGTRVIVPSRYRKHVLNDLHQGHAGMTKMKGLARHYVWWPLLDHDIETMVRSCRPCQEVSNEAPKVPIHPWEYPKKKWQRLHADFAGPFQGRNFLLIIDAYSKWPEVVPMTSTTSAATIRVFLTLFARYGLPERIVTDNGPQFRSSEFRDFMTRNGVQQSFSPPNHPATNGAAENFVGTFKKSVNASLKSGLTMEEACHNFLVAYRTTPHTTTGSTPAKMMTGGEFRTRFDLLRPSITDVVRSEQAKQHASRNSKE</sequence>
<dbReference type="EMBL" id="GEGO01002226">
    <property type="protein sequence ID" value="JAR93178.1"/>
    <property type="molecule type" value="Transcribed_RNA"/>
</dbReference>
<dbReference type="SUPFAM" id="SSF53098">
    <property type="entry name" value="Ribonuclease H-like"/>
    <property type="match status" value="1"/>
</dbReference>
<dbReference type="InterPro" id="IPR043502">
    <property type="entry name" value="DNA/RNA_pol_sf"/>
</dbReference>
<dbReference type="EC" id="2.7.7.49" evidence="1"/>
<feature type="domain" description="Integrase catalytic" evidence="9">
    <location>
        <begin position="724"/>
        <end position="879"/>
    </location>
</feature>
<reference evidence="10" key="1">
    <citation type="journal article" date="2018" name="PLoS Negl. Trop. Dis.">
        <title>Sialome diversity of ticks revealed by RNAseq of single tick salivary glands.</title>
        <authorList>
            <person name="Perner J."/>
            <person name="Kropackova S."/>
            <person name="Kopacek P."/>
            <person name="Ribeiro J.M."/>
        </authorList>
    </citation>
    <scope>NUCLEOTIDE SEQUENCE</scope>
    <source>
        <strain evidence="10">Siblings of single egg batch collected in Ceske Budejovice</strain>
        <tissue evidence="10">Salivary glands</tissue>
    </source>
</reference>
<evidence type="ECO:0000256" key="2">
    <source>
        <dbReference type="ARBA" id="ARBA00022679"/>
    </source>
</evidence>
<dbReference type="Gene3D" id="3.10.10.10">
    <property type="entry name" value="HIV Type 1 Reverse Transcriptase, subunit A, domain 1"/>
    <property type="match status" value="1"/>
</dbReference>
<dbReference type="PROSITE" id="PS50878">
    <property type="entry name" value="RT_POL"/>
    <property type="match status" value="1"/>
</dbReference>
<dbReference type="Pfam" id="PF17919">
    <property type="entry name" value="RT_RNaseH_2"/>
    <property type="match status" value="1"/>
</dbReference>
<evidence type="ECO:0000259" key="8">
    <source>
        <dbReference type="PROSITE" id="PS50878"/>
    </source>
</evidence>
<keyword evidence="3" id="KW-0548">Nucleotidyltransferase</keyword>
<evidence type="ECO:0000313" key="10">
    <source>
        <dbReference type="EMBL" id="JAR93178.1"/>
    </source>
</evidence>